<dbReference type="PANTHER" id="PTHR43061">
    <property type="entry name" value="GTP DIPHOSPHOKINASE RSH1, CHLOROPLASTIC-RELATED"/>
    <property type="match status" value="1"/>
</dbReference>
<feature type="compositionally biased region" description="Low complexity" evidence="3">
    <location>
        <begin position="237"/>
        <end position="268"/>
    </location>
</feature>
<dbReference type="InterPro" id="IPR012676">
    <property type="entry name" value="TGS-like"/>
</dbReference>
<keyword evidence="8" id="KW-1185">Reference proteome</keyword>
<dbReference type="InterPro" id="IPR007685">
    <property type="entry name" value="RelA_SpoT"/>
</dbReference>
<feature type="region of interest" description="Disordered" evidence="3">
    <location>
        <begin position="225"/>
        <end position="345"/>
    </location>
</feature>
<feature type="domain" description="TGS" evidence="6">
    <location>
        <begin position="865"/>
        <end position="930"/>
    </location>
</feature>
<dbReference type="Gene3D" id="3.10.20.30">
    <property type="match status" value="1"/>
</dbReference>
<feature type="compositionally biased region" description="Gly residues" evidence="3">
    <location>
        <begin position="225"/>
        <end position="236"/>
    </location>
</feature>
<evidence type="ECO:0000256" key="1">
    <source>
        <dbReference type="ARBA" id="ARBA00007476"/>
    </source>
</evidence>
<evidence type="ECO:0000256" key="4">
    <source>
        <dbReference type="SAM" id="Phobius"/>
    </source>
</evidence>
<dbReference type="Pfam" id="PF04607">
    <property type="entry name" value="RelA_SpoT"/>
    <property type="match status" value="1"/>
</dbReference>
<dbReference type="Gene3D" id="1.10.3210.10">
    <property type="entry name" value="Hypothetical protein af1432"/>
    <property type="match status" value="1"/>
</dbReference>
<evidence type="ECO:0000256" key="3">
    <source>
        <dbReference type="SAM" id="MobiDB-lite"/>
    </source>
</evidence>
<dbReference type="EMBL" id="JALLPB020000122">
    <property type="protein sequence ID" value="KAL3816998.1"/>
    <property type="molecule type" value="Genomic_DNA"/>
</dbReference>
<feature type="compositionally biased region" description="Basic and acidic residues" evidence="3">
    <location>
        <begin position="51"/>
        <end position="61"/>
    </location>
</feature>
<dbReference type="AlphaFoldDB" id="A0ABD3RXM9"/>
<dbReference type="CDD" id="cd05399">
    <property type="entry name" value="NT_Rel-Spo_like"/>
    <property type="match status" value="1"/>
</dbReference>
<dbReference type="SUPFAM" id="SSF81301">
    <property type="entry name" value="Nucleotidyltransferase"/>
    <property type="match status" value="1"/>
</dbReference>
<dbReference type="FunFam" id="1.10.3210.10:FF:000001">
    <property type="entry name" value="GTP pyrophosphokinase RelA"/>
    <property type="match status" value="1"/>
</dbReference>
<dbReference type="Pfam" id="PF13291">
    <property type="entry name" value="ACT_4"/>
    <property type="match status" value="1"/>
</dbReference>
<dbReference type="InterPro" id="IPR012675">
    <property type="entry name" value="Beta-grasp_dom_sf"/>
</dbReference>
<dbReference type="EC" id="2.7.6.5" evidence="2"/>
<dbReference type="Gene3D" id="3.30.70.260">
    <property type="match status" value="1"/>
</dbReference>
<evidence type="ECO:0000313" key="8">
    <source>
        <dbReference type="Proteomes" id="UP001530377"/>
    </source>
</evidence>
<dbReference type="SUPFAM" id="SSF109604">
    <property type="entry name" value="HD-domain/PDEase-like"/>
    <property type="match status" value="1"/>
</dbReference>
<feature type="region of interest" description="Disordered" evidence="3">
    <location>
        <begin position="1"/>
        <end position="78"/>
    </location>
</feature>
<evidence type="ECO:0000259" key="6">
    <source>
        <dbReference type="PROSITE" id="PS51880"/>
    </source>
</evidence>
<evidence type="ECO:0000259" key="5">
    <source>
        <dbReference type="PROSITE" id="PS51831"/>
    </source>
</evidence>
<dbReference type="PROSITE" id="PS51880">
    <property type="entry name" value="TGS"/>
    <property type="match status" value="1"/>
</dbReference>
<dbReference type="CDD" id="cd00077">
    <property type="entry name" value="HDc"/>
    <property type="match status" value="1"/>
</dbReference>
<dbReference type="GO" id="GO:0008728">
    <property type="term" value="F:GTP diphosphokinase activity"/>
    <property type="evidence" value="ECO:0007669"/>
    <property type="project" value="UniProtKB-EC"/>
</dbReference>
<organism evidence="7 8">
    <name type="scientific">Cyclostephanos tholiformis</name>
    <dbReference type="NCBI Taxonomy" id="382380"/>
    <lineage>
        <taxon>Eukaryota</taxon>
        <taxon>Sar</taxon>
        <taxon>Stramenopiles</taxon>
        <taxon>Ochrophyta</taxon>
        <taxon>Bacillariophyta</taxon>
        <taxon>Coscinodiscophyceae</taxon>
        <taxon>Thalassiosirophycidae</taxon>
        <taxon>Stephanodiscales</taxon>
        <taxon>Stephanodiscaceae</taxon>
        <taxon>Cyclostephanos</taxon>
    </lineage>
</organism>
<evidence type="ECO:0000256" key="2">
    <source>
        <dbReference type="ARBA" id="ARBA00013251"/>
    </source>
</evidence>
<reference evidence="7 8" key="1">
    <citation type="submission" date="2024-10" db="EMBL/GenBank/DDBJ databases">
        <title>Updated reference genomes for cyclostephanoid diatoms.</title>
        <authorList>
            <person name="Roberts W.R."/>
            <person name="Alverson A.J."/>
        </authorList>
    </citation>
    <scope>NUCLEOTIDE SEQUENCE [LARGE SCALE GENOMIC DNA]</scope>
    <source>
        <strain evidence="7 8">AJA228-03</strain>
    </source>
</reference>
<dbReference type="Pfam" id="PF02824">
    <property type="entry name" value="TGS"/>
    <property type="match status" value="1"/>
</dbReference>
<comment type="caution">
    <text evidence="7">The sequence shown here is derived from an EMBL/GenBank/DDBJ whole genome shotgun (WGS) entry which is preliminary data.</text>
</comment>
<keyword evidence="4" id="KW-0812">Transmembrane</keyword>
<gene>
    <name evidence="7" type="ORF">ACHAXA_010118</name>
</gene>
<dbReference type="InterPro" id="IPR004095">
    <property type="entry name" value="TGS"/>
</dbReference>
<protein>
    <recommendedName>
        <fullName evidence="2">GTP diphosphokinase</fullName>
        <ecNumber evidence="2">2.7.6.5</ecNumber>
    </recommendedName>
</protein>
<dbReference type="PROSITE" id="PS51831">
    <property type="entry name" value="HD"/>
    <property type="match status" value="1"/>
</dbReference>
<dbReference type="InterPro" id="IPR006674">
    <property type="entry name" value="HD_domain"/>
</dbReference>
<accession>A0ABD3RXM9</accession>
<feature type="compositionally biased region" description="Basic residues" evidence="3">
    <location>
        <begin position="62"/>
        <end position="75"/>
    </location>
</feature>
<dbReference type="SUPFAM" id="SSF81271">
    <property type="entry name" value="TGS-like"/>
    <property type="match status" value="1"/>
</dbReference>
<dbReference type="Pfam" id="PF13328">
    <property type="entry name" value="HD_4"/>
    <property type="match status" value="1"/>
</dbReference>
<evidence type="ECO:0000313" key="7">
    <source>
        <dbReference type="EMBL" id="KAL3816998.1"/>
    </source>
</evidence>
<dbReference type="Proteomes" id="UP001530377">
    <property type="component" value="Unassembled WGS sequence"/>
</dbReference>
<dbReference type="SMART" id="SM00954">
    <property type="entry name" value="RelA_SpoT"/>
    <property type="match status" value="1"/>
</dbReference>
<keyword evidence="4" id="KW-1133">Transmembrane helix</keyword>
<dbReference type="InterPro" id="IPR003607">
    <property type="entry name" value="HD/PDEase_dom"/>
</dbReference>
<feature type="compositionally biased region" description="Acidic residues" evidence="3">
    <location>
        <begin position="336"/>
        <end position="345"/>
    </location>
</feature>
<sequence>MIADDITLPRGSRGSRGDVDVDVDGWHAITSPPPGEGEMDDDDVELAGRPWEGEEHELPERRRPRRKRRRRRRRGMGGGGTVMSLPLVCVVVVVSRNAVVHAALCHPRPMTTIVTRINDRTGVGSGGRSMTSSSSSRSRRKTRIGEKTSESLDFVVGGRFLRRSGAGGGFFSCRCYCPPTPPLALLSSSSSSSSAFADGGGVDGVDDGTFRGIFRSGSFSIGGGGGGGGGVMGGGTPSATSSSLSSSSTSSLTSSSLTSSSSSSTSPMPSSPPLPRGFSYVDDDNDEQLDEYHVASNDDDGPTRLGYGVSYGGGYRNGNSRNDNVDGHGDMGSEPSDADADDDGNDYDVVDGWGGGLSTTYEDPEIDGSVIANGSTGWGLYAPEVNKWTTLMADGTNAAIHRPGREMTLEEGMEILYNDLKDLSADDYVKIEEYWDRLLPTLTYLGRDARRQVKQALCVAYRAHRSQVRKSGEPFIIHPVEVALLLSGMKMDASTVMSGLLHDTVEDTDLTFEQVEAMFGREVRNIVEGETKVSKLPKLAFADYADEQAENLRQMFIAMTDDYRIIIVKLADRLHNMRTLAHMKPEKQIKISRETLDIFAPLAHRMGLWPFKSELEDIAFMYLYPKEYERLNRRLVQRQLQFGATLDKSIEVLERTLMADPTLRSQDVGIEVVGRTKELYSLWHKMEMKRDRNLDHITDLVALRVILTPGGGGRGGGGAARTNGAGGGVRAQGEADSGVWLCYHVLGLVQHLPGFQPMPTKVKDYISFPKPNGYQSLHTALMCDGQSVEVQIRTSSMHQVAEFGMASHFAYKDTMKRSNAAGVSPSSVASGLYNTPWLSSIKEWQQDTVCSRDFVDCVRRELLGKRVFVFLRNGKILNLSRGATVVDAAFQIHTTVGLQMHGVEINGKPVRVLVPISYVLNNGDVVSILTGEGTPTTEWMKFAKSRSTRSKLRAHFRAKQHDSITKTGESMFFDYLKNHRDEIRRSSYLGYEFDIPLDKSELSRFLPGRSHYTDVDELLFAIGKSHNVSFLRTKVSKIFLVPLKVLEASDKAAITIDTQSVISSQPEESHLLSNSDMPEGGAVEYADSECACRHCLPIRGDAIIGTKGRIADSPTIVHRVECPYAQQAINDAKSGVKGDSVIGDPVKLIWPEAGSWEEWNKETFLVEVVVMANDRKLLLADCSVIASKNSEILKTGSSSTLEHCTLEFLVKVSDLQELQNLMDKMTEVHSVMSVERRFGSELLE</sequence>
<comment type="similarity">
    <text evidence="1">Belongs to the RelA/SpoT family.</text>
</comment>
<dbReference type="InterPro" id="IPR002912">
    <property type="entry name" value="ACT_dom"/>
</dbReference>
<feature type="domain" description="HD" evidence="5">
    <location>
        <begin position="475"/>
        <end position="577"/>
    </location>
</feature>
<keyword evidence="4" id="KW-0472">Membrane</keyword>
<name>A0ABD3RXM9_9STRA</name>
<dbReference type="PANTHER" id="PTHR43061:SF1">
    <property type="entry name" value="GTP DIPHOSPHOKINASE RSH1, CHLOROPLASTIC-RELATED"/>
    <property type="match status" value="1"/>
</dbReference>
<proteinExistence type="inferred from homology"/>
<dbReference type="SMART" id="SM00471">
    <property type="entry name" value="HDc"/>
    <property type="match status" value="1"/>
</dbReference>
<feature type="transmembrane region" description="Helical" evidence="4">
    <location>
        <begin position="75"/>
        <end position="95"/>
    </location>
</feature>
<dbReference type="Gene3D" id="3.30.460.10">
    <property type="entry name" value="Beta Polymerase, domain 2"/>
    <property type="match status" value="1"/>
</dbReference>
<dbReference type="InterPro" id="IPR043519">
    <property type="entry name" value="NT_sf"/>
</dbReference>
<feature type="region of interest" description="Disordered" evidence="3">
    <location>
        <begin position="117"/>
        <end position="145"/>
    </location>
</feature>